<feature type="transmembrane region" description="Helical" evidence="7">
    <location>
        <begin position="301"/>
        <end position="322"/>
    </location>
</feature>
<evidence type="ECO:0000313" key="9">
    <source>
        <dbReference type="EMBL" id="ETW99080.1"/>
    </source>
</evidence>
<dbReference type="PATRIC" id="fig|1429438.4.peg.3205"/>
<evidence type="ECO:0000256" key="6">
    <source>
        <dbReference type="ARBA" id="ARBA00023136"/>
    </source>
</evidence>
<feature type="transmembrane region" description="Helical" evidence="7">
    <location>
        <begin position="190"/>
        <end position="214"/>
    </location>
</feature>
<dbReference type="PANTHER" id="PTHR43005">
    <property type="entry name" value="BLR7065 PROTEIN"/>
    <property type="match status" value="1"/>
</dbReference>
<dbReference type="PANTHER" id="PTHR43005:SF1">
    <property type="entry name" value="SPERMIDINE_PUTRESCINE TRANSPORT SYSTEM PERMEASE PROTEIN"/>
    <property type="match status" value="1"/>
</dbReference>
<evidence type="ECO:0000256" key="4">
    <source>
        <dbReference type="ARBA" id="ARBA00022692"/>
    </source>
</evidence>
<name>W4LMY8_ENTF1</name>
<comment type="subcellular location">
    <subcellularLocation>
        <location evidence="1 7">Cell membrane</location>
        <topology evidence="1 7">Multi-pass membrane protein</topology>
    </subcellularLocation>
</comment>
<reference evidence="9 10" key="1">
    <citation type="journal article" date="2014" name="Nature">
        <title>An environmental bacterial taxon with a large and distinct metabolic repertoire.</title>
        <authorList>
            <person name="Wilson M.C."/>
            <person name="Mori T."/>
            <person name="Ruckert C."/>
            <person name="Uria A.R."/>
            <person name="Helf M.J."/>
            <person name="Takada K."/>
            <person name="Gernert C."/>
            <person name="Steffens U.A."/>
            <person name="Heycke N."/>
            <person name="Schmitt S."/>
            <person name="Rinke C."/>
            <person name="Helfrich E.J."/>
            <person name="Brachmann A.O."/>
            <person name="Gurgui C."/>
            <person name="Wakimoto T."/>
            <person name="Kracht M."/>
            <person name="Crusemann M."/>
            <person name="Hentschel U."/>
            <person name="Abe I."/>
            <person name="Matsunaga S."/>
            <person name="Kalinowski J."/>
            <person name="Takeyama H."/>
            <person name="Piel J."/>
        </authorList>
    </citation>
    <scope>NUCLEOTIDE SEQUENCE [LARGE SCALE GENOMIC DNA]</scope>
    <source>
        <strain evidence="10">TSY1</strain>
    </source>
</reference>
<dbReference type="GO" id="GO:0005886">
    <property type="term" value="C:plasma membrane"/>
    <property type="evidence" value="ECO:0007669"/>
    <property type="project" value="UniProtKB-SubCell"/>
</dbReference>
<keyword evidence="4 7" id="KW-0812">Transmembrane</keyword>
<dbReference type="Pfam" id="PF00528">
    <property type="entry name" value="BPD_transp_1"/>
    <property type="match status" value="1"/>
</dbReference>
<dbReference type="EMBL" id="AZHW01000485">
    <property type="protein sequence ID" value="ETW99080.1"/>
    <property type="molecule type" value="Genomic_DNA"/>
</dbReference>
<dbReference type="GO" id="GO:0055085">
    <property type="term" value="P:transmembrane transport"/>
    <property type="evidence" value="ECO:0007669"/>
    <property type="project" value="InterPro"/>
</dbReference>
<comment type="caution">
    <text evidence="9">The sequence shown here is derived from an EMBL/GenBank/DDBJ whole genome shotgun (WGS) entry which is preliminary data.</text>
</comment>
<evidence type="ECO:0000256" key="5">
    <source>
        <dbReference type="ARBA" id="ARBA00022989"/>
    </source>
</evidence>
<evidence type="ECO:0000256" key="7">
    <source>
        <dbReference type="RuleBase" id="RU363032"/>
    </source>
</evidence>
<evidence type="ECO:0000259" key="8">
    <source>
        <dbReference type="PROSITE" id="PS50928"/>
    </source>
</evidence>
<feature type="transmembrane region" description="Helical" evidence="7">
    <location>
        <begin position="249"/>
        <end position="271"/>
    </location>
</feature>
<organism evidence="9 10">
    <name type="scientific">Entotheonella factor</name>
    <dbReference type="NCBI Taxonomy" id="1429438"/>
    <lineage>
        <taxon>Bacteria</taxon>
        <taxon>Pseudomonadati</taxon>
        <taxon>Nitrospinota/Tectimicrobiota group</taxon>
        <taxon>Candidatus Tectimicrobiota</taxon>
        <taxon>Candidatus Entotheonellia</taxon>
        <taxon>Candidatus Entotheonellales</taxon>
        <taxon>Candidatus Entotheonellaceae</taxon>
        <taxon>Candidatus Entotheonella</taxon>
    </lineage>
</organism>
<evidence type="ECO:0000256" key="3">
    <source>
        <dbReference type="ARBA" id="ARBA00022475"/>
    </source>
</evidence>
<protein>
    <recommendedName>
        <fullName evidence="8">ABC transmembrane type-1 domain-containing protein</fullName>
    </recommendedName>
</protein>
<feature type="transmembrane region" description="Helical" evidence="7">
    <location>
        <begin position="30"/>
        <end position="57"/>
    </location>
</feature>
<feature type="transmembrane region" description="Helical" evidence="7">
    <location>
        <begin position="93"/>
        <end position="114"/>
    </location>
</feature>
<keyword evidence="5 7" id="KW-1133">Transmembrane helix</keyword>
<sequence>MNNTSVTTQASELDLDLLKPRVPWLEREGVLGYLLLAPALILIVIFMAYPFGLGIWFSVTDKLVGDPGKFIGFENFLKNFRSQIFWHAAWNTFFFTAMATIFKTILGMWLAVILNRKFAFSRFTRAAILLPFIVPTVLSTLAWLWMFDATFSVFNWILNWFWKLDISIFDFTIKESYRGRFRINWLGDPWWAMTSIILVNIWRGVPFFAISFLAGLQTVPQDMYDAGAIDGANGWQRFWHITLPMIKPIAVVVVVFSIVVTFADFQLVYVLTRGGPHNSTHLFATLAFQVSMQSGNLGEGASIALFMLPFLAILILWQLLFLRKEESA</sequence>
<dbReference type="InterPro" id="IPR035906">
    <property type="entry name" value="MetI-like_sf"/>
</dbReference>
<evidence type="ECO:0000256" key="2">
    <source>
        <dbReference type="ARBA" id="ARBA00022448"/>
    </source>
</evidence>
<dbReference type="AlphaFoldDB" id="W4LMY8"/>
<dbReference type="Proteomes" id="UP000019141">
    <property type="component" value="Unassembled WGS sequence"/>
</dbReference>
<dbReference type="Gene3D" id="1.10.3720.10">
    <property type="entry name" value="MetI-like"/>
    <property type="match status" value="1"/>
</dbReference>
<keyword evidence="3" id="KW-1003">Cell membrane</keyword>
<evidence type="ECO:0000256" key="1">
    <source>
        <dbReference type="ARBA" id="ARBA00004651"/>
    </source>
</evidence>
<gene>
    <name evidence="9" type="ORF">ETSY1_16240</name>
</gene>
<feature type="domain" description="ABC transmembrane type-1" evidence="8">
    <location>
        <begin position="89"/>
        <end position="320"/>
    </location>
</feature>
<comment type="similarity">
    <text evidence="7">Belongs to the binding-protein-dependent transport system permease family.</text>
</comment>
<proteinExistence type="inferred from homology"/>
<keyword evidence="10" id="KW-1185">Reference proteome</keyword>
<dbReference type="SUPFAM" id="SSF161098">
    <property type="entry name" value="MetI-like"/>
    <property type="match status" value="1"/>
</dbReference>
<dbReference type="InterPro" id="IPR000515">
    <property type="entry name" value="MetI-like"/>
</dbReference>
<accession>W4LMY8</accession>
<keyword evidence="2 7" id="KW-0813">Transport</keyword>
<evidence type="ECO:0000313" key="10">
    <source>
        <dbReference type="Proteomes" id="UP000019141"/>
    </source>
</evidence>
<dbReference type="CDD" id="cd06261">
    <property type="entry name" value="TM_PBP2"/>
    <property type="match status" value="1"/>
</dbReference>
<keyword evidence="6 7" id="KW-0472">Membrane</keyword>
<dbReference type="PROSITE" id="PS50928">
    <property type="entry name" value="ABC_TM1"/>
    <property type="match status" value="1"/>
</dbReference>
<dbReference type="HOGENOM" id="CLU_016047_0_3_7"/>
<feature type="transmembrane region" description="Helical" evidence="7">
    <location>
        <begin position="126"/>
        <end position="146"/>
    </location>
</feature>